<dbReference type="Proteomes" id="UP000683428">
    <property type="component" value="Chromosome"/>
</dbReference>
<dbReference type="PANTHER" id="PTHR35024:SF4">
    <property type="entry name" value="POLYMER-FORMING CYTOSKELETAL PROTEIN"/>
    <property type="match status" value="1"/>
</dbReference>
<organism evidence="2 3">
    <name type="scientific">Azospira inquinata</name>
    <dbReference type="NCBI Taxonomy" id="2785627"/>
    <lineage>
        <taxon>Bacteria</taxon>
        <taxon>Pseudomonadati</taxon>
        <taxon>Pseudomonadota</taxon>
        <taxon>Betaproteobacteria</taxon>
        <taxon>Rhodocyclales</taxon>
        <taxon>Rhodocyclaceae</taxon>
        <taxon>Azospira</taxon>
    </lineage>
</organism>
<proteinExistence type="inferred from homology"/>
<protein>
    <submittedName>
        <fullName evidence="2">Polymer-forming cytoskeletal protein</fullName>
    </submittedName>
</protein>
<dbReference type="PANTHER" id="PTHR35024">
    <property type="entry name" value="HYPOTHETICAL CYTOSOLIC PROTEIN"/>
    <property type="match status" value="1"/>
</dbReference>
<dbReference type="Pfam" id="PF04519">
    <property type="entry name" value="Bactofilin"/>
    <property type="match status" value="1"/>
</dbReference>
<dbReference type="AlphaFoldDB" id="A0A975XVI4"/>
<accession>A0A975XVI4</accession>
<sequence>MFGRGKRGTSPHSRIDGLIGRGVKVCGDVSFSGGLRIDGEVVGNITAADGGSSILVLSEHGRVEGSVSVAHAILNGEVAGPLTVSESLELQAGAKVTGNVEYKSLEVRQGAVVSGALRFLGE</sequence>
<gene>
    <name evidence="2" type="ORF">Azoinq_04535</name>
</gene>
<comment type="similarity">
    <text evidence="1">Belongs to the bactofilin family.</text>
</comment>
<reference evidence="2" key="1">
    <citation type="submission" date="2020-11" db="EMBL/GenBank/DDBJ databases">
        <title>Azospira inquinata sp. nov.</title>
        <authorList>
            <person name="Moe W.M."/>
            <person name="Mikes M.C."/>
        </authorList>
    </citation>
    <scope>NUCLEOTIDE SEQUENCE</scope>
    <source>
        <strain evidence="2">Azo-3</strain>
    </source>
</reference>
<evidence type="ECO:0000313" key="3">
    <source>
        <dbReference type="Proteomes" id="UP000683428"/>
    </source>
</evidence>
<dbReference type="KEGG" id="aiq:Azoinq_04535"/>
<name>A0A975XVI4_9RHOO</name>
<keyword evidence="3" id="KW-1185">Reference proteome</keyword>
<evidence type="ECO:0000313" key="2">
    <source>
        <dbReference type="EMBL" id="QWT49877.1"/>
    </source>
</evidence>
<dbReference type="RefSeq" id="WP_216131838.1">
    <property type="nucleotide sequence ID" value="NZ_CP064782.1"/>
</dbReference>
<evidence type="ECO:0000256" key="1">
    <source>
        <dbReference type="ARBA" id="ARBA00044755"/>
    </source>
</evidence>
<dbReference type="EMBL" id="CP064782">
    <property type="protein sequence ID" value="QWT49877.1"/>
    <property type="molecule type" value="Genomic_DNA"/>
</dbReference>
<dbReference type="InterPro" id="IPR007607">
    <property type="entry name" value="BacA/B"/>
</dbReference>